<dbReference type="AlphaFoldDB" id="A0A4S8LAU0"/>
<evidence type="ECO:0000313" key="3">
    <source>
        <dbReference type="Proteomes" id="UP000297245"/>
    </source>
</evidence>
<keyword evidence="3" id="KW-1185">Reference proteome</keyword>
<feature type="region of interest" description="Disordered" evidence="1">
    <location>
        <begin position="1"/>
        <end position="98"/>
    </location>
</feature>
<gene>
    <name evidence="2" type="ORF">K435DRAFT_805941</name>
</gene>
<feature type="region of interest" description="Disordered" evidence="1">
    <location>
        <begin position="579"/>
        <end position="651"/>
    </location>
</feature>
<feature type="region of interest" description="Disordered" evidence="1">
    <location>
        <begin position="361"/>
        <end position="385"/>
    </location>
</feature>
<feature type="region of interest" description="Disordered" evidence="1">
    <location>
        <begin position="513"/>
        <end position="544"/>
    </location>
</feature>
<sequence length="651" mass="72180">MSSFIDDASQEESEEEEEEEGERTADTQVEEGEATEGEAEATDADAERPPSPVQQKEKTGKRTRHCTRTSKTRQPLPLDRPDTNEEDPDVQDGTNKEALTAPVGVPTRIIRSKLPRHAMLRDPNFSAHAGSGYIFVNRTGSMLNVEDLLETNHSFSGTVDRSVCSTCATDTHYRSCVYQGPGKQCNRCHTAGRHCSFEMSLDRLEIFAQGVNHIVQQSSPAINHQIQRVLALNEITAAASNHFLRLNCFREEEIAQLQRQLTNVPRLLWQIELSNPDFELDDDKLRELSLACGWSFVPSEGDARQIFESLQELGDDQKSSFNQPFSAASLWLERLAASRSGRVPSPDYTFTLTTDLDLDQQPVASSSRVRLPTPTPRSPPGPTTVEDLLSEHEASFQQAPTIVENLTSTDESYEDLPADVEEQEECAGRHKISRMYYVNFSEKITQIYRTVVKNWPLPKLCSPSAVGSMIEVDLLLNAWNSSTTYFQMLTTSEYEAWERAGFNEAMTISTMQAEVDASGSDSEDPAEAAAIDPQPSPSTAAPAANADVVATTPAPMPLIMNFVNTTVTGVGGATVMVAQRTRKKRKDASVPRPKTKKKDAAAPRQKRAKTAHLKPYSESNSELSVKSICDTTVRRDRREMGRRMTGGKMTR</sequence>
<name>A0A4S8LAU0_DENBC</name>
<feature type="compositionally biased region" description="Acidic residues" evidence="1">
    <location>
        <begin position="28"/>
        <end position="44"/>
    </location>
</feature>
<feature type="compositionally biased region" description="Basic and acidic residues" evidence="1">
    <location>
        <begin position="632"/>
        <end position="642"/>
    </location>
</feature>
<reference evidence="2 3" key="1">
    <citation type="journal article" date="2019" name="Nat. Ecol. Evol.">
        <title>Megaphylogeny resolves global patterns of mushroom evolution.</title>
        <authorList>
            <person name="Varga T."/>
            <person name="Krizsan K."/>
            <person name="Foldi C."/>
            <person name="Dima B."/>
            <person name="Sanchez-Garcia M."/>
            <person name="Sanchez-Ramirez S."/>
            <person name="Szollosi G.J."/>
            <person name="Szarkandi J.G."/>
            <person name="Papp V."/>
            <person name="Albert L."/>
            <person name="Andreopoulos W."/>
            <person name="Angelini C."/>
            <person name="Antonin V."/>
            <person name="Barry K.W."/>
            <person name="Bougher N.L."/>
            <person name="Buchanan P."/>
            <person name="Buyck B."/>
            <person name="Bense V."/>
            <person name="Catcheside P."/>
            <person name="Chovatia M."/>
            <person name="Cooper J."/>
            <person name="Damon W."/>
            <person name="Desjardin D."/>
            <person name="Finy P."/>
            <person name="Geml J."/>
            <person name="Haridas S."/>
            <person name="Hughes K."/>
            <person name="Justo A."/>
            <person name="Karasinski D."/>
            <person name="Kautmanova I."/>
            <person name="Kiss B."/>
            <person name="Kocsube S."/>
            <person name="Kotiranta H."/>
            <person name="LaButti K.M."/>
            <person name="Lechner B.E."/>
            <person name="Liimatainen K."/>
            <person name="Lipzen A."/>
            <person name="Lukacs Z."/>
            <person name="Mihaltcheva S."/>
            <person name="Morgado L.N."/>
            <person name="Niskanen T."/>
            <person name="Noordeloos M.E."/>
            <person name="Ohm R.A."/>
            <person name="Ortiz-Santana B."/>
            <person name="Ovrebo C."/>
            <person name="Racz N."/>
            <person name="Riley R."/>
            <person name="Savchenko A."/>
            <person name="Shiryaev A."/>
            <person name="Soop K."/>
            <person name="Spirin V."/>
            <person name="Szebenyi C."/>
            <person name="Tomsovsky M."/>
            <person name="Tulloss R.E."/>
            <person name="Uehling J."/>
            <person name="Grigoriev I.V."/>
            <person name="Vagvolgyi C."/>
            <person name="Papp T."/>
            <person name="Martin F.M."/>
            <person name="Miettinen O."/>
            <person name="Hibbett D.S."/>
            <person name="Nagy L.G."/>
        </authorList>
    </citation>
    <scope>NUCLEOTIDE SEQUENCE [LARGE SCALE GENOMIC DNA]</scope>
    <source>
        <strain evidence="2 3">CBS 962.96</strain>
    </source>
</reference>
<proteinExistence type="predicted"/>
<feature type="compositionally biased region" description="Basic residues" evidence="1">
    <location>
        <begin position="61"/>
        <end position="71"/>
    </location>
</feature>
<evidence type="ECO:0000313" key="2">
    <source>
        <dbReference type="EMBL" id="THU85398.1"/>
    </source>
</evidence>
<protein>
    <submittedName>
        <fullName evidence="2">Uncharacterized protein</fullName>
    </submittedName>
</protein>
<feature type="compositionally biased region" description="Acidic residues" evidence="1">
    <location>
        <begin position="8"/>
        <end position="21"/>
    </location>
</feature>
<evidence type="ECO:0000256" key="1">
    <source>
        <dbReference type="SAM" id="MobiDB-lite"/>
    </source>
</evidence>
<feature type="compositionally biased region" description="Pro residues" evidence="1">
    <location>
        <begin position="373"/>
        <end position="382"/>
    </location>
</feature>
<dbReference type="OrthoDB" id="3033638at2759"/>
<dbReference type="EMBL" id="ML179549">
    <property type="protein sequence ID" value="THU85398.1"/>
    <property type="molecule type" value="Genomic_DNA"/>
</dbReference>
<organism evidence="2 3">
    <name type="scientific">Dendrothele bispora (strain CBS 962.96)</name>
    <dbReference type="NCBI Taxonomy" id="1314807"/>
    <lineage>
        <taxon>Eukaryota</taxon>
        <taxon>Fungi</taxon>
        <taxon>Dikarya</taxon>
        <taxon>Basidiomycota</taxon>
        <taxon>Agaricomycotina</taxon>
        <taxon>Agaricomycetes</taxon>
        <taxon>Agaricomycetidae</taxon>
        <taxon>Agaricales</taxon>
        <taxon>Agaricales incertae sedis</taxon>
        <taxon>Dendrothele</taxon>
    </lineage>
</organism>
<accession>A0A4S8LAU0</accession>
<dbReference type="Proteomes" id="UP000297245">
    <property type="component" value="Unassembled WGS sequence"/>
</dbReference>